<organism evidence="2 3">
    <name type="scientific">Nonomuraea phyllanthi</name>
    <dbReference type="NCBI Taxonomy" id="2219224"/>
    <lineage>
        <taxon>Bacteria</taxon>
        <taxon>Bacillati</taxon>
        <taxon>Actinomycetota</taxon>
        <taxon>Actinomycetes</taxon>
        <taxon>Streptosporangiales</taxon>
        <taxon>Streptosporangiaceae</taxon>
        <taxon>Nonomuraea</taxon>
    </lineage>
</organism>
<evidence type="ECO:0000313" key="3">
    <source>
        <dbReference type="Proteomes" id="UP000312512"/>
    </source>
</evidence>
<dbReference type="AlphaFoldDB" id="A0A5C4UTA5"/>
<sequence>MIEALAEAASEQAEGPEGWAPEVAGRFGLPAAAGLGPATFYADLATPHGARQVRVCTATACFAAQAGRHLPAIEDALDVGADDDPRHGAGVSLRTVRCLGYCYAGPACLDGEIPCVGPDIAGQVAGLVGRRAPSIPAADATGQPVVLAGIVAGEAPWRTWTETVVGRHSPEQVRSEVAASGLRGRGGAGFPVAAKWAAAGGSPETVVIANGDEGDPGSYADRLLMEVDPARVLEGLALACFACGARRG</sequence>
<gene>
    <name evidence="2" type="ORF">FH608_050665</name>
</gene>
<dbReference type="Proteomes" id="UP000312512">
    <property type="component" value="Unassembled WGS sequence"/>
</dbReference>
<protein>
    <submittedName>
        <fullName evidence="2">Protein disulfide oxidoreductase</fullName>
    </submittedName>
</protein>
<dbReference type="GO" id="GO:0016491">
    <property type="term" value="F:oxidoreductase activity"/>
    <property type="evidence" value="ECO:0007669"/>
    <property type="project" value="InterPro"/>
</dbReference>
<dbReference type="InterPro" id="IPR002023">
    <property type="entry name" value="NuoE-like"/>
</dbReference>
<reference evidence="2 3" key="1">
    <citation type="submission" date="2019-10" db="EMBL/GenBank/DDBJ databases">
        <title>Nonomuraea sp. nov., isolated from Phyllanthus amarus.</title>
        <authorList>
            <person name="Klykleung N."/>
            <person name="Tanasupawat S."/>
        </authorList>
    </citation>
    <scope>NUCLEOTIDE SEQUENCE [LARGE SCALE GENOMIC DNA]</scope>
    <source>
        <strain evidence="2 3">PA1-10</strain>
    </source>
</reference>
<dbReference type="InterPro" id="IPR036249">
    <property type="entry name" value="Thioredoxin-like_sf"/>
</dbReference>
<feature type="domain" description="NADH-ubiquinone oxidoreductase 51kDa subunit FMN-binding" evidence="1">
    <location>
        <begin position="177"/>
        <end position="248"/>
    </location>
</feature>
<accession>A0A5C4UTA5</accession>
<dbReference type="PANTHER" id="PTHR43578:SF3">
    <property type="entry name" value="NADH-QUINONE OXIDOREDUCTASE SUBUNIT F"/>
    <property type="match status" value="1"/>
</dbReference>
<proteinExistence type="predicted"/>
<dbReference type="Pfam" id="PF01512">
    <property type="entry name" value="Complex1_51K"/>
    <property type="match status" value="1"/>
</dbReference>
<comment type="caution">
    <text evidence="2">The sequence shown here is derived from an EMBL/GenBank/DDBJ whole genome shotgun (WGS) entry which is preliminary data.</text>
</comment>
<name>A0A5C4UTA5_9ACTN</name>
<evidence type="ECO:0000313" key="2">
    <source>
        <dbReference type="EMBL" id="KAB8181867.1"/>
    </source>
</evidence>
<feature type="non-terminal residue" evidence="2">
    <location>
        <position position="248"/>
    </location>
</feature>
<dbReference type="PANTHER" id="PTHR43578">
    <property type="entry name" value="NADH-QUINONE OXIDOREDUCTASE SUBUNIT F"/>
    <property type="match status" value="1"/>
</dbReference>
<dbReference type="PROSITE" id="PS01099">
    <property type="entry name" value="COMPLEX1_24K"/>
    <property type="match status" value="1"/>
</dbReference>
<dbReference type="Pfam" id="PF01257">
    <property type="entry name" value="2Fe-2S_thioredx"/>
    <property type="match status" value="1"/>
</dbReference>
<dbReference type="InterPro" id="IPR011538">
    <property type="entry name" value="Nuo51_FMN-bd"/>
</dbReference>
<dbReference type="Gene3D" id="3.40.30.10">
    <property type="entry name" value="Glutaredoxin"/>
    <property type="match status" value="1"/>
</dbReference>
<dbReference type="Gene3D" id="3.40.50.11540">
    <property type="entry name" value="NADH-ubiquinone oxidoreductase 51kDa subunit"/>
    <property type="match status" value="1"/>
</dbReference>
<dbReference type="SUPFAM" id="SSF52833">
    <property type="entry name" value="Thioredoxin-like"/>
    <property type="match status" value="1"/>
</dbReference>
<dbReference type="InterPro" id="IPR037225">
    <property type="entry name" value="Nuo51_FMN-bd_sf"/>
</dbReference>
<dbReference type="EMBL" id="VDLX02000043">
    <property type="protein sequence ID" value="KAB8181867.1"/>
    <property type="molecule type" value="Genomic_DNA"/>
</dbReference>
<evidence type="ECO:0000259" key="1">
    <source>
        <dbReference type="Pfam" id="PF01512"/>
    </source>
</evidence>
<keyword evidence="3" id="KW-1185">Reference proteome</keyword>
<dbReference type="SUPFAM" id="SSF142019">
    <property type="entry name" value="Nqo1 FMN-binding domain-like"/>
    <property type="match status" value="1"/>
</dbReference>